<gene>
    <name evidence="2" type="ORF">FYL37_10675</name>
</gene>
<dbReference type="Proteomes" id="UP000324325">
    <property type="component" value="Unassembled WGS sequence"/>
</dbReference>
<dbReference type="AlphaFoldDB" id="A0A5S4VF31"/>
<evidence type="ECO:0000313" key="2">
    <source>
        <dbReference type="EMBL" id="TYL56969.1"/>
    </source>
</evidence>
<dbReference type="Pfam" id="PF14194">
    <property type="entry name" value="Cys_rich_VLP"/>
    <property type="match status" value="1"/>
</dbReference>
<accession>A0A5S4VF31</accession>
<proteinExistence type="predicted"/>
<evidence type="ECO:0000313" key="3">
    <source>
        <dbReference type="Proteomes" id="UP000324325"/>
    </source>
</evidence>
<organism evidence="2 3">
    <name type="scientific">Agathobacter rectalis</name>
    <dbReference type="NCBI Taxonomy" id="39491"/>
    <lineage>
        <taxon>Bacteria</taxon>
        <taxon>Bacillati</taxon>
        <taxon>Bacillota</taxon>
        <taxon>Clostridia</taxon>
        <taxon>Lachnospirales</taxon>
        <taxon>Lachnospiraceae</taxon>
        <taxon>Agathobacter</taxon>
    </lineage>
</organism>
<dbReference type="EMBL" id="VSTG01000014">
    <property type="protein sequence ID" value="TYL56969.1"/>
    <property type="molecule type" value="Genomic_DNA"/>
</dbReference>
<sequence>MRENQYKRLPPIERRQDGSLYRMTPAQRKQANALIRRECCCYEDGNCMLLDDGDTHTCPQTISFSVCCKWFRWSVLPQIGTLEAEIFRDKELKRCAVCGRVFVPKSNRAKYCPDCAARVHRRQKAESERKRRSSVDN</sequence>
<protein>
    <submittedName>
        <fullName evidence="2">Conjugal transfer protein</fullName>
    </submittedName>
</protein>
<dbReference type="RefSeq" id="WP_148885381.1">
    <property type="nucleotide sequence ID" value="NZ_VSTG01000014.1"/>
</dbReference>
<reference evidence="2 3" key="1">
    <citation type="submission" date="2019-08" db="EMBL/GenBank/DDBJ databases">
        <authorList>
            <person name="Duncan S."/>
            <person name="Walker A."/>
        </authorList>
    </citation>
    <scope>NUCLEOTIDE SEQUENCE [LARGE SCALE GENOMIC DNA]</scope>
    <source>
        <strain evidence="2 3">L2-21</strain>
    </source>
</reference>
<comment type="caution">
    <text evidence="2">The sequence shown here is derived from an EMBL/GenBank/DDBJ whole genome shotgun (WGS) entry which is preliminary data.</text>
</comment>
<reference evidence="2 3" key="2">
    <citation type="submission" date="2019-09" db="EMBL/GenBank/DDBJ databases">
        <title>Strain-level analysis of Eubacterium rectale using genomes from metagenomes.</title>
        <authorList>
            <person name="Karcher N."/>
            <person name="Segata N."/>
        </authorList>
    </citation>
    <scope>NUCLEOTIDE SEQUENCE [LARGE SCALE GENOMIC DNA]</scope>
    <source>
        <strain evidence="2 3">L2-21</strain>
    </source>
</reference>
<dbReference type="InterPro" id="IPR025973">
    <property type="entry name" value="Cys_rich_VLP_dom"/>
</dbReference>
<evidence type="ECO:0000259" key="1">
    <source>
        <dbReference type="Pfam" id="PF14194"/>
    </source>
</evidence>
<feature type="domain" description="Cysteine-rich VLP" evidence="1">
    <location>
        <begin position="24"/>
        <end position="78"/>
    </location>
</feature>
<name>A0A5S4VF31_9FIRM</name>